<keyword evidence="4" id="KW-1185">Reference proteome</keyword>
<organism evidence="3 4">
    <name type="scientific">Sphingomonas floccifaciens</name>
    <dbReference type="NCBI Taxonomy" id="1844115"/>
    <lineage>
        <taxon>Bacteria</taxon>
        <taxon>Pseudomonadati</taxon>
        <taxon>Pseudomonadota</taxon>
        <taxon>Alphaproteobacteria</taxon>
        <taxon>Sphingomonadales</taxon>
        <taxon>Sphingomonadaceae</taxon>
        <taxon>Sphingomonas</taxon>
    </lineage>
</organism>
<dbReference type="Pfam" id="PF09476">
    <property type="entry name" value="Pilus_CpaD"/>
    <property type="match status" value="1"/>
</dbReference>
<name>A0ABW4N7Z9_9SPHN</name>
<accession>A0ABW4N7Z9</accession>
<reference evidence="4" key="1">
    <citation type="journal article" date="2019" name="Int. J. Syst. Evol. Microbiol.">
        <title>The Global Catalogue of Microorganisms (GCM) 10K type strain sequencing project: providing services to taxonomists for standard genome sequencing and annotation.</title>
        <authorList>
            <consortium name="The Broad Institute Genomics Platform"/>
            <consortium name="The Broad Institute Genome Sequencing Center for Infectious Disease"/>
            <person name="Wu L."/>
            <person name="Ma J."/>
        </authorList>
    </citation>
    <scope>NUCLEOTIDE SEQUENCE [LARGE SCALE GENOMIC DNA]</scope>
    <source>
        <strain evidence="4">Q85</strain>
    </source>
</reference>
<sequence length="209" mass="21359">MSGTFRTLLVASAAIALAGCGTRNTGVESIHQPVVSRADYAFDIAASNGGLSREEVDRLAGWMASLRPGYGDRISVDANTGADGAVRETVAALAARYGLLVAEDAPYTAGQIAPGTARVIVSRMRASVPGCPDHSRVSGIEYESNTNSNYGCAVNSNLAAMTARPEDLVRGQPGAPSSDPAAAFKAIDTYRKAPPTGAGGLKAESTGGK</sequence>
<feature type="region of interest" description="Disordered" evidence="1">
    <location>
        <begin position="188"/>
        <end position="209"/>
    </location>
</feature>
<protein>
    <submittedName>
        <fullName evidence="3">CpaD family pilus assembly protein</fullName>
    </submittedName>
</protein>
<evidence type="ECO:0000256" key="1">
    <source>
        <dbReference type="SAM" id="MobiDB-lite"/>
    </source>
</evidence>
<dbReference type="Proteomes" id="UP001597283">
    <property type="component" value="Unassembled WGS sequence"/>
</dbReference>
<evidence type="ECO:0000256" key="2">
    <source>
        <dbReference type="SAM" id="SignalP"/>
    </source>
</evidence>
<feature type="chain" id="PRO_5045182785" evidence="2">
    <location>
        <begin position="19"/>
        <end position="209"/>
    </location>
</feature>
<evidence type="ECO:0000313" key="4">
    <source>
        <dbReference type="Proteomes" id="UP001597283"/>
    </source>
</evidence>
<evidence type="ECO:0000313" key="3">
    <source>
        <dbReference type="EMBL" id="MFD1786272.1"/>
    </source>
</evidence>
<dbReference type="InterPro" id="IPR019027">
    <property type="entry name" value="Pilus_biogenesis_CpaD-related"/>
</dbReference>
<feature type="signal peptide" evidence="2">
    <location>
        <begin position="1"/>
        <end position="18"/>
    </location>
</feature>
<proteinExistence type="predicted"/>
<gene>
    <name evidence="3" type="ORF">ACFSC3_01680</name>
</gene>
<dbReference type="EMBL" id="JBHUFC010000001">
    <property type="protein sequence ID" value="MFD1786272.1"/>
    <property type="molecule type" value="Genomic_DNA"/>
</dbReference>
<keyword evidence="2" id="KW-0732">Signal</keyword>
<dbReference type="RefSeq" id="WP_380938089.1">
    <property type="nucleotide sequence ID" value="NZ_JBHUFC010000001.1"/>
</dbReference>
<dbReference type="PROSITE" id="PS51257">
    <property type="entry name" value="PROKAR_LIPOPROTEIN"/>
    <property type="match status" value="1"/>
</dbReference>
<comment type="caution">
    <text evidence="3">The sequence shown here is derived from an EMBL/GenBank/DDBJ whole genome shotgun (WGS) entry which is preliminary data.</text>
</comment>